<dbReference type="Proteomes" id="UP000321635">
    <property type="component" value="Unassembled WGS sequence"/>
</dbReference>
<dbReference type="EMBL" id="BJYF01000001">
    <property type="protein sequence ID" value="GEN58260.1"/>
    <property type="molecule type" value="Genomic_DNA"/>
</dbReference>
<sequence>MKRETTTIAQAATSIKPRLFGVVAAIGLATAILGPLPASADDSSDAATVSAAAPTWSPAPDAHTSLSYTIYSHWLSVMDVTTDFLLTDHKFEVSTSVRAGGLLAVFVHMNIHAFARGDVVDGVVRPTAYDNAGWSRDALRHVVIDYPAGDPHVVLVSPPEPRREPVPEDARRGAVDLLTAMMKSLAQVRKSGTCDGVFRIYDGLRLTRMTLRTAGMQVAPKVRKEWSAPALRCDFVGQQVAGFIVDSQNKSLREPHGGSMWIEDIKGFGPTVVRVEMEHPKVGHMTALLNDPPKLVR</sequence>
<protein>
    <recommendedName>
        <fullName evidence="3">DUF3108 domain-containing protein</fullName>
    </recommendedName>
</protein>
<proteinExistence type="predicted"/>
<dbReference type="RefSeq" id="WP_051291770.1">
    <property type="nucleotide sequence ID" value="NZ_AUBI01000001.1"/>
</dbReference>
<dbReference type="Pfam" id="PF11306">
    <property type="entry name" value="DUF3108"/>
    <property type="match status" value="1"/>
</dbReference>
<evidence type="ECO:0008006" key="3">
    <source>
        <dbReference type="Google" id="ProtNLM"/>
    </source>
</evidence>
<dbReference type="InterPro" id="IPR021457">
    <property type="entry name" value="DUF3108"/>
</dbReference>
<dbReference type="STRING" id="1120919.GCA_000429165_00151"/>
<organism evidence="1 2">
    <name type="scientific">Acetobacter nitrogenifigens DSM 23921 = NBRC 105050</name>
    <dbReference type="NCBI Taxonomy" id="1120919"/>
    <lineage>
        <taxon>Bacteria</taxon>
        <taxon>Pseudomonadati</taxon>
        <taxon>Pseudomonadota</taxon>
        <taxon>Alphaproteobacteria</taxon>
        <taxon>Acetobacterales</taxon>
        <taxon>Acetobacteraceae</taxon>
        <taxon>Acetobacter</taxon>
    </lineage>
</organism>
<comment type="caution">
    <text evidence="1">The sequence shown here is derived from an EMBL/GenBank/DDBJ whole genome shotgun (WGS) entry which is preliminary data.</text>
</comment>
<reference evidence="1 2" key="1">
    <citation type="submission" date="2019-07" db="EMBL/GenBank/DDBJ databases">
        <title>Whole genome shotgun sequence of Acetobacter nitrogenifigens NBRC 105050.</title>
        <authorList>
            <person name="Hosoyama A."/>
            <person name="Uohara A."/>
            <person name="Ohji S."/>
            <person name="Ichikawa N."/>
        </authorList>
    </citation>
    <scope>NUCLEOTIDE SEQUENCE [LARGE SCALE GENOMIC DNA]</scope>
    <source>
        <strain evidence="1 2">NBRC 105050</strain>
    </source>
</reference>
<dbReference type="OrthoDB" id="7375395at2"/>
<evidence type="ECO:0000313" key="1">
    <source>
        <dbReference type="EMBL" id="GEN58260.1"/>
    </source>
</evidence>
<gene>
    <name evidence="1" type="ORF">ANI02nite_01440</name>
</gene>
<evidence type="ECO:0000313" key="2">
    <source>
        <dbReference type="Proteomes" id="UP000321635"/>
    </source>
</evidence>
<keyword evidence="2" id="KW-1185">Reference proteome</keyword>
<accession>A0A511X5R4</accession>
<dbReference type="AlphaFoldDB" id="A0A511X5R4"/>
<name>A0A511X5R4_9PROT</name>